<organism evidence="2 3">
    <name type="scientific">Trypanosoma brucei gambiense (strain MHOM/CI/86/DAL972)</name>
    <dbReference type="NCBI Taxonomy" id="679716"/>
    <lineage>
        <taxon>Eukaryota</taxon>
        <taxon>Discoba</taxon>
        <taxon>Euglenozoa</taxon>
        <taxon>Kinetoplastea</taxon>
        <taxon>Metakinetoplastina</taxon>
        <taxon>Trypanosomatida</taxon>
        <taxon>Trypanosomatidae</taxon>
        <taxon>Trypanosoma</taxon>
    </lineage>
</organism>
<keyword evidence="1" id="KW-0472">Membrane</keyword>
<reference evidence="3" key="1">
    <citation type="journal article" date="2010" name="PLoS Negl. Trop. Dis.">
        <title>The genome sequence of Trypanosoma brucei gambiense, causative agent of chronic human african trypanosomiasis.</title>
        <authorList>
            <person name="Jackson A.P."/>
            <person name="Sanders M."/>
            <person name="Berry A."/>
            <person name="McQuillan J."/>
            <person name="Aslett M.A."/>
            <person name="Quail M.A."/>
            <person name="Chukualim B."/>
            <person name="Capewell P."/>
            <person name="MacLeod A."/>
            <person name="Melville S.E."/>
            <person name="Gibson W."/>
            <person name="Barry J.D."/>
            <person name="Berriman M."/>
            <person name="Hertz-Fowler C."/>
        </authorList>
    </citation>
    <scope>NUCLEOTIDE SEQUENCE [LARGE SCALE GENOMIC DNA]</scope>
    <source>
        <strain evidence="3">MHOM/CI/86/DAL972</strain>
    </source>
</reference>
<feature type="transmembrane region" description="Helical" evidence="1">
    <location>
        <begin position="179"/>
        <end position="200"/>
    </location>
</feature>
<gene>
    <name evidence="2" type="ORF">TbgDal_III350</name>
</gene>
<dbReference type="VEuPathDB" id="TriTrypDB:Tbg972.3.350"/>
<keyword evidence="1" id="KW-0812">Transmembrane</keyword>
<accession>C9ZKV3</accession>
<dbReference type="Proteomes" id="UP000002316">
    <property type="component" value="Chromosome 3"/>
</dbReference>
<dbReference type="EMBL" id="FN554966">
    <property type="protein sequence ID" value="CBH09696.1"/>
    <property type="molecule type" value="Genomic_DNA"/>
</dbReference>
<dbReference type="AlphaFoldDB" id="C9ZKV3"/>
<protein>
    <submittedName>
        <fullName evidence="2">Uncharacterized protein</fullName>
    </submittedName>
</protein>
<evidence type="ECO:0000313" key="2">
    <source>
        <dbReference type="EMBL" id="CBH09696.1"/>
    </source>
</evidence>
<proteinExistence type="predicted"/>
<dbReference type="RefSeq" id="XP_011771989.1">
    <property type="nucleotide sequence ID" value="XM_011773687.1"/>
</dbReference>
<dbReference type="KEGG" id="tbg:TbgDal_III350"/>
<evidence type="ECO:0000313" key="3">
    <source>
        <dbReference type="Proteomes" id="UP000002316"/>
    </source>
</evidence>
<evidence type="ECO:0000256" key="1">
    <source>
        <dbReference type="SAM" id="Phobius"/>
    </source>
</evidence>
<feature type="transmembrane region" description="Helical" evidence="1">
    <location>
        <begin position="73"/>
        <end position="99"/>
    </location>
</feature>
<dbReference type="GeneID" id="23859140"/>
<sequence>MRVNSKKKRAVNIYMYICMRVCVSVPLGRMIRRQKVGGHIIILLRLLGYCYVRLTHFHVVVVFFCFRYLLSTIFLCSFVCLFLSCIFLFHMIFLLLSMLTIDFPLASSLLLRPPSSPPHQFTVSLSSVIYTLPFRVKKTFFPSFTFSVFHYYEKHRFIDPVTHAPVCLFPKIQKRKRRIGSFSLLFPFPSFFVVVILLLFTSPPKEKHQKMNLLFYLVYLLLLA</sequence>
<feature type="transmembrane region" description="Helical" evidence="1">
    <location>
        <begin position="43"/>
        <end position="66"/>
    </location>
</feature>
<name>C9ZKV3_TRYB9</name>
<keyword evidence="1" id="KW-1133">Transmembrane helix</keyword>